<accession>A0A1G6GLQ4</accession>
<dbReference type="GO" id="GO:0016757">
    <property type="term" value="F:glycosyltransferase activity"/>
    <property type="evidence" value="ECO:0007669"/>
    <property type="project" value="InterPro"/>
</dbReference>
<reference evidence="3" key="1">
    <citation type="submission" date="2016-09" db="EMBL/GenBank/DDBJ databases">
        <authorList>
            <person name="Varghese N."/>
            <person name="Submissions S."/>
        </authorList>
    </citation>
    <scope>NUCLEOTIDE SEQUENCE [LARGE SCALE GENOMIC DNA]</scope>
    <source>
        <strain evidence="3">25nlg</strain>
    </source>
</reference>
<dbReference type="Proteomes" id="UP000242662">
    <property type="component" value="Unassembled WGS sequence"/>
</dbReference>
<organism evidence="2 3">
    <name type="scientific">Shouchella lonarensis</name>
    <dbReference type="NCBI Taxonomy" id="1464122"/>
    <lineage>
        <taxon>Bacteria</taxon>
        <taxon>Bacillati</taxon>
        <taxon>Bacillota</taxon>
        <taxon>Bacilli</taxon>
        <taxon>Bacillales</taxon>
        <taxon>Bacillaceae</taxon>
        <taxon>Shouchella</taxon>
    </lineage>
</organism>
<dbReference type="AlphaFoldDB" id="A0A1G6GLQ4"/>
<gene>
    <name evidence="2" type="ORF">SAMN05421737_101230</name>
</gene>
<dbReference type="Gene3D" id="3.40.50.2000">
    <property type="entry name" value="Glycogen Phosphorylase B"/>
    <property type="match status" value="2"/>
</dbReference>
<dbReference type="InterPro" id="IPR001296">
    <property type="entry name" value="Glyco_trans_1"/>
</dbReference>
<evidence type="ECO:0000313" key="2">
    <source>
        <dbReference type="EMBL" id="SDB82941.1"/>
    </source>
</evidence>
<proteinExistence type="predicted"/>
<keyword evidence="2" id="KW-0808">Transferase</keyword>
<feature type="domain" description="Glycosyl transferase family 1" evidence="1">
    <location>
        <begin position="213"/>
        <end position="339"/>
    </location>
</feature>
<dbReference type="EMBL" id="FMYM01000001">
    <property type="protein sequence ID" value="SDB82941.1"/>
    <property type="molecule type" value="Genomic_DNA"/>
</dbReference>
<protein>
    <submittedName>
        <fullName evidence="2">Glycosyltransferase involved in cell wall bisynthesis</fullName>
    </submittedName>
</protein>
<evidence type="ECO:0000259" key="1">
    <source>
        <dbReference type="Pfam" id="PF00534"/>
    </source>
</evidence>
<evidence type="ECO:0000313" key="3">
    <source>
        <dbReference type="Proteomes" id="UP000242662"/>
    </source>
</evidence>
<dbReference type="SUPFAM" id="SSF53756">
    <property type="entry name" value="UDP-Glycosyltransferase/glycogen phosphorylase"/>
    <property type="match status" value="1"/>
</dbReference>
<sequence length="356" mass="40536">MTSYTFVIHHNGGGGIAQSMRAMSSPMIFCYKRGAQYIFTNPTGKKEYLPTMKRVAQKLQRFPIKGIVIRHLANIPLQDCLWLVQQIKSPLTIYLHDFFAICPRLFFVRKNGDYCHIPTSSSTCDACIHPDKIKQMKMMLRPHTPSITKWRNTFYTLFKKATRIIAPSHTVKQIYASFFPDVSIDVVPNVVALKRHSLPKKTPHLPLRVALLGHLFRHKGEQPVKELLTYLKSNPLPVQLYSYGQVARVLRASPLLIKRGTYTTANIEKKLLADEIDIVCIPSICPEAFSHTTHEALTLGYPVLCFHLGAQAETVLKKQGGWVVKTHNGKGLYKQLDYLCQHLDEVSLLKQQLQFN</sequence>
<dbReference type="STRING" id="1464122.SAMN05421737_101230"/>
<dbReference type="Pfam" id="PF00534">
    <property type="entry name" value="Glycos_transf_1"/>
    <property type="match status" value="1"/>
</dbReference>
<keyword evidence="3" id="KW-1185">Reference proteome</keyword>
<name>A0A1G6GLQ4_9BACI</name>